<dbReference type="AlphaFoldDB" id="A0A382STR4"/>
<accession>A0A382STR4</accession>
<dbReference type="InterPro" id="IPR046348">
    <property type="entry name" value="SIS_dom_sf"/>
</dbReference>
<dbReference type="GO" id="GO:0097367">
    <property type="term" value="F:carbohydrate derivative binding"/>
    <property type="evidence" value="ECO:0007669"/>
    <property type="project" value="InterPro"/>
</dbReference>
<dbReference type="GO" id="GO:1901135">
    <property type="term" value="P:carbohydrate derivative metabolic process"/>
    <property type="evidence" value="ECO:0007669"/>
    <property type="project" value="InterPro"/>
</dbReference>
<dbReference type="PANTHER" id="PTHR30390">
    <property type="entry name" value="SEDOHEPTULOSE 7-PHOSPHATE ISOMERASE / DNAA INITIATOR-ASSOCIATING FACTOR FOR REPLICATION INITIATION"/>
    <property type="match status" value="1"/>
</dbReference>
<dbReference type="CDD" id="cd05006">
    <property type="entry name" value="SIS_GmhA"/>
    <property type="match status" value="1"/>
</dbReference>
<proteinExistence type="predicted"/>
<dbReference type="PROSITE" id="PS51464">
    <property type="entry name" value="SIS"/>
    <property type="match status" value="1"/>
</dbReference>
<dbReference type="SUPFAM" id="SSF53697">
    <property type="entry name" value="SIS domain"/>
    <property type="match status" value="1"/>
</dbReference>
<reference evidence="2" key="1">
    <citation type="submission" date="2018-05" db="EMBL/GenBank/DDBJ databases">
        <authorList>
            <person name="Lanie J.A."/>
            <person name="Ng W.-L."/>
            <person name="Kazmierczak K.M."/>
            <person name="Andrzejewski T.M."/>
            <person name="Davidsen T.M."/>
            <person name="Wayne K.J."/>
            <person name="Tettelin H."/>
            <person name="Glass J.I."/>
            <person name="Rusch D."/>
            <person name="Podicherti R."/>
            <person name="Tsui H.-C.T."/>
            <person name="Winkler M.E."/>
        </authorList>
    </citation>
    <scope>NUCLEOTIDE SEQUENCE</scope>
</reference>
<name>A0A382STR4_9ZZZZ</name>
<evidence type="ECO:0000259" key="1">
    <source>
        <dbReference type="PROSITE" id="PS51464"/>
    </source>
</evidence>
<feature type="non-terminal residue" evidence="2">
    <location>
        <position position="1"/>
    </location>
</feature>
<gene>
    <name evidence="2" type="ORF">METZ01_LOCUS366027</name>
</gene>
<evidence type="ECO:0000313" key="2">
    <source>
        <dbReference type="EMBL" id="SVD13173.1"/>
    </source>
</evidence>
<organism evidence="2">
    <name type="scientific">marine metagenome</name>
    <dbReference type="NCBI Taxonomy" id="408172"/>
    <lineage>
        <taxon>unclassified sequences</taxon>
        <taxon>metagenomes</taxon>
        <taxon>ecological metagenomes</taxon>
    </lineage>
</organism>
<protein>
    <recommendedName>
        <fullName evidence="1">SIS domain-containing protein</fullName>
    </recommendedName>
</protein>
<dbReference type="Pfam" id="PF13580">
    <property type="entry name" value="SIS_2"/>
    <property type="match status" value="1"/>
</dbReference>
<dbReference type="PANTHER" id="PTHR30390:SF6">
    <property type="entry name" value="DNAA INITIATOR-ASSOCIATING PROTEIN DIAA"/>
    <property type="match status" value="1"/>
</dbReference>
<sequence>SAADCQHMATEFVSRLTKDFERPGLPAIALTTDTSFLTAFSNDTGFEGIFERQVQALGKPGDLLIGISTSGNSINVIRAVEAARTAGIRTLVLTGQGGRLKDLSDAAIAIPSDDTQHIQEAHLAVEHLLCHLAERQVFTGDHSSWTVPP</sequence>
<dbReference type="InterPro" id="IPR050099">
    <property type="entry name" value="SIS_GmhA/DiaA_subfam"/>
</dbReference>
<dbReference type="Gene3D" id="3.40.50.10490">
    <property type="entry name" value="Glucose-6-phosphate isomerase like protein, domain 1"/>
    <property type="match status" value="1"/>
</dbReference>
<dbReference type="InterPro" id="IPR001347">
    <property type="entry name" value="SIS_dom"/>
</dbReference>
<dbReference type="InterPro" id="IPR035461">
    <property type="entry name" value="GmhA/DiaA"/>
</dbReference>
<feature type="domain" description="SIS" evidence="1">
    <location>
        <begin position="1"/>
        <end position="143"/>
    </location>
</feature>
<dbReference type="EMBL" id="UINC01131454">
    <property type="protein sequence ID" value="SVD13173.1"/>
    <property type="molecule type" value="Genomic_DNA"/>
</dbReference>